<reference evidence="8" key="1">
    <citation type="submission" date="2014-12" db="EMBL/GenBank/DDBJ databases">
        <title>Insight into the proteome of Arion vulgaris.</title>
        <authorList>
            <person name="Aradska J."/>
            <person name="Bulat T."/>
            <person name="Smidak R."/>
            <person name="Sarate P."/>
            <person name="Gangsoo J."/>
            <person name="Sialana F."/>
            <person name="Bilban M."/>
            <person name="Lubec G."/>
        </authorList>
    </citation>
    <scope>NUCLEOTIDE SEQUENCE</scope>
    <source>
        <tissue evidence="8">Skin</tissue>
    </source>
</reference>
<evidence type="ECO:0008006" key="9">
    <source>
        <dbReference type="Google" id="ProtNLM"/>
    </source>
</evidence>
<keyword evidence="2" id="KW-0285">Flavoprotein</keyword>
<dbReference type="SUPFAM" id="SSF51905">
    <property type="entry name" value="FAD/NAD(P)-binding domain"/>
    <property type="match status" value="1"/>
</dbReference>
<sequence length="651" mass="73029">MSIDIGVRIVLEYIAKHPTLIIVALVLYMVVFLITVVTFGKKKGKNPLRTDRRRLPEPFVHDSKARELVLKERFKSSKVPENIDVIIIGSGIGGLTAGVLLTRAGKTVLVLEQHDQAGGCCHSFLEKGFEFDTGIHYIGGLQDSSVNRILLDQLTCGQLRWAKLDDAYDTVALGKASTAKLFHMRSGRDQFYENLIDHFPKERVAILSYKNLVKDAADSFYGIVALKVWSRLLVRVLLTTGVYHILFKCYRKRYTSKTLQEVLDQLTDNKELKLVLSYTCGDYGVLPKDAPFILHAILVNHYENGAYYPTNGPSEIAFHMVQSIRKGGGSVLMQAPVTKILCDSGGKAVGVQVGKKAVDVRAKYIISDAGVVNTFKRLLPENVAKASSIYPLIDKVGQSASFFTAFVDLEGSSSDLKLPAGNVWLYETDDINKTVAEYLNLKVDEIESAEIPFAYISFPSAKDPEWEKKFPGKSSALIITFANFEWFKELRDERVKNRGELYDSIKDTFCRKLWQKCVDLYPHLDGKKIYNGAGTPLTTQYYMSSTKGEMYGLDQRKERFSADVVMKLRPETDIKGLYLTGQDVMTCGFVSSLLMGVICTSKILNRDIFDDLLNLKGDSEGRFATQKCLSEEERLTHAIVLQILHFILTFV</sequence>
<evidence type="ECO:0000256" key="7">
    <source>
        <dbReference type="SAM" id="Phobius"/>
    </source>
</evidence>
<evidence type="ECO:0000256" key="1">
    <source>
        <dbReference type="ARBA" id="ARBA00005855"/>
    </source>
</evidence>
<gene>
    <name evidence="8" type="primary">ORF143011</name>
</gene>
<dbReference type="PANTHER" id="PTHR46091">
    <property type="entry name" value="BLR7054 PROTEIN"/>
    <property type="match status" value="1"/>
</dbReference>
<keyword evidence="6" id="KW-0520">NAD</keyword>
<keyword evidence="7" id="KW-0812">Transmembrane</keyword>
<dbReference type="EMBL" id="HACG01037651">
    <property type="protein sequence ID" value="CEK84516.1"/>
    <property type="molecule type" value="Transcribed_RNA"/>
</dbReference>
<keyword evidence="3" id="KW-0732">Signal</keyword>
<dbReference type="InterPro" id="IPR036188">
    <property type="entry name" value="FAD/NAD-bd_sf"/>
</dbReference>
<keyword evidence="4" id="KW-0274">FAD</keyword>
<evidence type="ECO:0000256" key="4">
    <source>
        <dbReference type="ARBA" id="ARBA00022827"/>
    </source>
</evidence>
<organism evidence="8">
    <name type="scientific">Arion vulgaris</name>
    <dbReference type="NCBI Taxonomy" id="1028688"/>
    <lineage>
        <taxon>Eukaryota</taxon>
        <taxon>Metazoa</taxon>
        <taxon>Spiralia</taxon>
        <taxon>Lophotrochozoa</taxon>
        <taxon>Mollusca</taxon>
        <taxon>Gastropoda</taxon>
        <taxon>Heterobranchia</taxon>
        <taxon>Euthyneura</taxon>
        <taxon>Panpulmonata</taxon>
        <taxon>Eupulmonata</taxon>
        <taxon>Stylommatophora</taxon>
        <taxon>Helicina</taxon>
        <taxon>Arionoidea</taxon>
        <taxon>Arionidae</taxon>
        <taxon>Arion</taxon>
    </lineage>
</organism>
<dbReference type="Pfam" id="PF13450">
    <property type="entry name" value="NAD_binding_8"/>
    <property type="match status" value="1"/>
</dbReference>
<dbReference type="InterPro" id="IPR052206">
    <property type="entry name" value="Retinol_saturase"/>
</dbReference>
<protein>
    <recommendedName>
        <fullName evidence="9">Amine oxidase domain-containing protein</fullName>
    </recommendedName>
</protein>
<evidence type="ECO:0000256" key="3">
    <source>
        <dbReference type="ARBA" id="ARBA00022729"/>
    </source>
</evidence>
<accession>A0A0B7AWV0</accession>
<comment type="similarity">
    <text evidence="1">Belongs to the carotenoid/retinoid oxidoreductase family. CrtISO subfamily.</text>
</comment>
<keyword evidence="5" id="KW-0521">NADP</keyword>
<feature type="transmembrane region" description="Helical" evidence="7">
    <location>
        <begin position="20"/>
        <end position="39"/>
    </location>
</feature>
<keyword evidence="7" id="KW-0472">Membrane</keyword>
<keyword evidence="7" id="KW-1133">Transmembrane helix</keyword>
<name>A0A0B7AWV0_9EUPU</name>
<evidence type="ECO:0000313" key="8">
    <source>
        <dbReference type="EMBL" id="CEK84516.1"/>
    </source>
</evidence>
<dbReference type="AlphaFoldDB" id="A0A0B7AWV0"/>
<dbReference type="PANTHER" id="PTHR46091:SF3">
    <property type="entry name" value="AMINE OXIDASE DOMAIN-CONTAINING PROTEIN"/>
    <property type="match status" value="1"/>
</dbReference>
<evidence type="ECO:0000256" key="2">
    <source>
        <dbReference type="ARBA" id="ARBA00022630"/>
    </source>
</evidence>
<dbReference type="Gene3D" id="3.50.50.60">
    <property type="entry name" value="FAD/NAD(P)-binding domain"/>
    <property type="match status" value="2"/>
</dbReference>
<evidence type="ECO:0000256" key="6">
    <source>
        <dbReference type="ARBA" id="ARBA00023027"/>
    </source>
</evidence>
<proteinExistence type="inferred from homology"/>
<evidence type="ECO:0000256" key="5">
    <source>
        <dbReference type="ARBA" id="ARBA00022857"/>
    </source>
</evidence>